<accession>A0A3N0XGW8</accession>
<reference evidence="2 3" key="1">
    <citation type="submission" date="2018-10" db="EMBL/GenBank/DDBJ databases">
        <title>Genome assembly for a Yunnan-Guizhou Plateau 3E fish, Anabarilius grahami (Regan), and its evolutionary and genetic applications.</title>
        <authorList>
            <person name="Jiang W."/>
        </authorList>
    </citation>
    <scope>NUCLEOTIDE SEQUENCE [LARGE SCALE GENOMIC DNA]</scope>
    <source>
        <strain evidence="2">AG-KIZ</strain>
        <tissue evidence="2">Muscle</tissue>
    </source>
</reference>
<dbReference type="Pfam" id="PF15769">
    <property type="entry name" value="DUF4698"/>
    <property type="match status" value="1"/>
</dbReference>
<comment type="caution">
    <text evidence="2">The sequence shown here is derived from an EMBL/GenBank/DDBJ whole genome shotgun (WGS) entry which is preliminary data.</text>
</comment>
<gene>
    <name evidence="2" type="ORF">DPX16_22565</name>
</gene>
<dbReference type="Proteomes" id="UP000281406">
    <property type="component" value="Unassembled WGS sequence"/>
</dbReference>
<proteinExistence type="predicted"/>
<evidence type="ECO:0000313" key="3">
    <source>
        <dbReference type="Proteomes" id="UP000281406"/>
    </source>
</evidence>
<name>A0A3N0XGW8_ANAGA</name>
<organism evidence="2 3">
    <name type="scientific">Anabarilius grahami</name>
    <name type="common">Kanglang fish</name>
    <name type="synonym">Barilius grahami</name>
    <dbReference type="NCBI Taxonomy" id="495550"/>
    <lineage>
        <taxon>Eukaryota</taxon>
        <taxon>Metazoa</taxon>
        <taxon>Chordata</taxon>
        <taxon>Craniata</taxon>
        <taxon>Vertebrata</taxon>
        <taxon>Euteleostomi</taxon>
        <taxon>Actinopterygii</taxon>
        <taxon>Neopterygii</taxon>
        <taxon>Teleostei</taxon>
        <taxon>Ostariophysi</taxon>
        <taxon>Cypriniformes</taxon>
        <taxon>Xenocyprididae</taxon>
        <taxon>Xenocypridinae</taxon>
        <taxon>Xenocypridinae incertae sedis</taxon>
        <taxon>Anabarilius</taxon>
    </lineage>
</organism>
<evidence type="ECO:0000313" key="2">
    <source>
        <dbReference type="EMBL" id="ROI16588.1"/>
    </source>
</evidence>
<dbReference type="OrthoDB" id="10017343at2759"/>
<feature type="region of interest" description="Disordered" evidence="1">
    <location>
        <begin position="47"/>
        <end position="81"/>
    </location>
</feature>
<sequence length="210" mass="23937">MLFSAPIAVWAPHCDKGQMHTIDLQKFLQELYLSVFKTCNSDNQLTSAPDSNTVKVHPEVKQSTDGEKTEPQRVKSSPVRRTSASIQLIHEKKAMLDVITSSFVDKAEELTLNLSDALDRCAKLSALLSDLAPIKHSDRRVAHLLEKLSRFTQGHTLRLHPHNFLRILNSLQLWELCCPDLSVAIEVQDSVTEHFYNGFRLHNFFYLLRC</sequence>
<dbReference type="PANTHER" id="PTHR34754:SF1">
    <property type="entry name" value="COILED-COIL DOMAIN-CONTAINING PROTEIN 60"/>
    <property type="match status" value="1"/>
</dbReference>
<feature type="compositionally biased region" description="Basic and acidic residues" evidence="1">
    <location>
        <begin position="56"/>
        <end position="73"/>
    </location>
</feature>
<keyword evidence="3" id="KW-1185">Reference proteome</keyword>
<protein>
    <submittedName>
        <fullName evidence="2">Coiled-coil domain-containing protein 60</fullName>
    </submittedName>
</protein>
<dbReference type="InterPro" id="IPR031526">
    <property type="entry name" value="DUF4698"/>
</dbReference>
<evidence type="ECO:0000256" key="1">
    <source>
        <dbReference type="SAM" id="MobiDB-lite"/>
    </source>
</evidence>
<dbReference type="AlphaFoldDB" id="A0A3N0XGW8"/>
<dbReference type="PANTHER" id="PTHR34754">
    <property type="entry name" value="COILED-COIL DOMAIN-CONTAINING PROTEIN 60"/>
    <property type="match status" value="1"/>
</dbReference>
<dbReference type="EMBL" id="RJVU01074626">
    <property type="protein sequence ID" value="ROI16588.1"/>
    <property type="molecule type" value="Genomic_DNA"/>
</dbReference>